<accession>A0ABT2D803</accession>
<proteinExistence type="predicted"/>
<reference evidence="1 2" key="1">
    <citation type="submission" date="2022-08" db="EMBL/GenBank/DDBJ databases">
        <title>Reclassification of Massilia species as members of the genera Telluria, Duganella, Pseudoduganella, Mokoshia gen. nov. and Zemynaea gen. nov. using orthogonal and non-orthogonal genome-based approaches.</title>
        <authorList>
            <person name="Bowman J.P."/>
        </authorList>
    </citation>
    <scope>NUCLEOTIDE SEQUENCE [LARGE SCALE GENOMIC DNA]</scope>
    <source>
        <strain evidence="1 2">JCM 31605</strain>
    </source>
</reference>
<comment type="caution">
    <text evidence="1">The sequence shown here is derived from an EMBL/GenBank/DDBJ whole genome shotgun (WGS) entry which is preliminary data.</text>
</comment>
<sequence length="383" mass="43418">MNTQPSRPPNVPLSQRLLQALENERCLDLRYCELHPEVREEGGLPNYKVMKQVALKRKLGGLYGLVIWAARFGVPLNSAREWICALVASLFRWRRASADGHIISMARNNIQLIKNALASDKTNTDFHFDDDLLNLGRLAAEIGPAGVMRCIGQHLALLGSILGRDKGERVDLLLHSRDAFSLIMLGQYIDQHPEHLYVTECHYQRWSYMLAQSAPRWKMVQHGFIDPGIRFKNQCGAVPVVYARDHSFHGQFSRYYAVGRFLNFTAVAGLHENPFAMSGLFLASSFPSIDAEIALIRKIKARSSVPIILKIHPSHAYDARKDELLAMADYVCNAHEYPDCRIFVSNNSFMEYDYQFLGKKTFAISRFENVDAAAESIMDNLQT</sequence>
<evidence type="ECO:0008006" key="3">
    <source>
        <dbReference type="Google" id="ProtNLM"/>
    </source>
</evidence>
<evidence type="ECO:0000313" key="1">
    <source>
        <dbReference type="EMBL" id="MCS0807436.1"/>
    </source>
</evidence>
<protein>
    <recommendedName>
        <fullName evidence="3">Capsular polysaccharide biosynthesis protein</fullName>
    </recommendedName>
</protein>
<keyword evidence="2" id="KW-1185">Reference proteome</keyword>
<gene>
    <name evidence="1" type="ORF">NX774_05795</name>
</gene>
<evidence type="ECO:0000313" key="2">
    <source>
        <dbReference type="Proteomes" id="UP001206126"/>
    </source>
</evidence>
<dbReference type="Proteomes" id="UP001206126">
    <property type="component" value="Unassembled WGS sequence"/>
</dbReference>
<organism evidence="1 2">
    <name type="scientific">Massilia agilis</name>
    <dbReference type="NCBI Taxonomy" id="1811226"/>
    <lineage>
        <taxon>Bacteria</taxon>
        <taxon>Pseudomonadati</taxon>
        <taxon>Pseudomonadota</taxon>
        <taxon>Betaproteobacteria</taxon>
        <taxon>Burkholderiales</taxon>
        <taxon>Oxalobacteraceae</taxon>
        <taxon>Telluria group</taxon>
        <taxon>Massilia</taxon>
    </lineage>
</organism>
<dbReference type="EMBL" id="JANUHB010000001">
    <property type="protein sequence ID" value="MCS0807436.1"/>
    <property type="molecule type" value="Genomic_DNA"/>
</dbReference>
<name>A0ABT2D803_9BURK</name>
<dbReference type="RefSeq" id="WP_258821202.1">
    <property type="nucleotide sequence ID" value="NZ_JANUHB010000001.1"/>
</dbReference>